<dbReference type="RefSeq" id="WP_344007383.1">
    <property type="nucleotide sequence ID" value="NZ_BAAAMY010000005.1"/>
</dbReference>
<name>A0ABP5AUB6_9ACTN</name>
<evidence type="ECO:0000256" key="7">
    <source>
        <dbReference type="SAM" id="Phobius"/>
    </source>
</evidence>
<feature type="transmembrane region" description="Helical" evidence="7">
    <location>
        <begin position="270"/>
        <end position="293"/>
    </location>
</feature>
<dbReference type="InterPro" id="IPR050367">
    <property type="entry name" value="APC_superfamily"/>
</dbReference>
<dbReference type="PIRSF" id="PIRSF006060">
    <property type="entry name" value="AA_transporter"/>
    <property type="match status" value="1"/>
</dbReference>
<dbReference type="Pfam" id="PF13520">
    <property type="entry name" value="AA_permease_2"/>
    <property type="match status" value="1"/>
</dbReference>
<dbReference type="EMBL" id="BAAAMY010000005">
    <property type="protein sequence ID" value="GAA1921313.1"/>
    <property type="molecule type" value="Genomic_DNA"/>
</dbReference>
<keyword evidence="9" id="KW-1185">Reference proteome</keyword>
<protein>
    <submittedName>
        <fullName evidence="8">APC family permease</fullName>
    </submittedName>
</protein>
<feature type="transmembrane region" description="Helical" evidence="7">
    <location>
        <begin position="362"/>
        <end position="382"/>
    </location>
</feature>
<proteinExistence type="predicted"/>
<feature type="transmembrane region" description="Helical" evidence="7">
    <location>
        <begin position="133"/>
        <end position="150"/>
    </location>
</feature>
<evidence type="ECO:0000256" key="5">
    <source>
        <dbReference type="ARBA" id="ARBA00023136"/>
    </source>
</evidence>
<sequence>MSGTAPGGGLRSGAVGTAASTVLSLASTAPAYSLAVSVGLLVSLVGGWTPLLLLVSAVPILLVVLCFRELNAERPDCGTCFTWASRALGPRAGWLTGWLSIAACVLVMSNLLQVAAVYLLTVLGADAAADSRAAQGAVGVTLLVAVAWLAHRGITVAARTQLVLLGLEVAALGWFAAAALAAGPLPAADAPVPAPGSSDVVAAFLVAVFLYWGWDSSFSVNEESVDPHRTPARAALGALAVLALAYAAFAAVVLAYAGPARLSRIGEDDLLAALGASLMGSTGGTVLAGAVLLSALASSQTTILPAARSAYAMARVGLAPRPLATVSATGSPAGATWTVTAVSGAVYVALVATSDAVLADSVAATAVLVAAYYTLTALAVPIGHGRRGIARRPLARLVVPVSAAGLLGYVLVASLADLATTSLVAVGVVLATGALCVVGLPRDRSSPGPAAPRADTATVPSHQPTRETR</sequence>
<reference evidence="9" key="1">
    <citation type="journal article" date="2019" name="Int. J. Syst. Evol. Microbiol.">
        <title>The Global Catalogue of Microorganisms (GCM) 10K type strain sequencing project: providing services to taxonomists for standard genome sequencing and annotation.</title>
        <authorList>
            <consortium name="The Broad Institute Genomics Platform"/>
            <consortium name="The Broad Institute Genome Sequencing Center for Infectious Disease"/>
            <person name="Wu L."/>
            <person name="Ma J."/>
        </authorList>
    </citation>
    <scope>NUCLEOTIDE SEQUENCE [LARGE SCALE GENOMIC DNA]</scope>
    <source>
        <strain evidence="9">JCM 14046</strain>
    </source>
</reference>
<comment type="subcellular location">
    <subcellularLocation>
        <location evidence="1">Cell membrane</location>
        <topology evidence="1">Multi-pass membrane protein</topology>
    </subcellularLocation>
</comment>
<feature type="region of interest" description="Disordered" evidence="6">
    <location>
        <begin position="445"/>
        <end position="469"/>
    </location>
</feature>
<dbReference type="PANTHER" id="PTHR42770:SF7">
    <property type="entry name" value="MEMBRANE PROTEIN"/>
    <property type="match status" value="1"/>
</dbReference>
<feature type="transmembrane region" description="Helical" evidence="7">
    <location>
        <begin position="95"/>
        <end position="121"/>
    </location>
</feature>
<feature type="transmembrane region" description="Helical" evidence="7">
    <location>
        <begin position="323"/>
        <end position="350"/>
    </location>
</feature>
<evidence type="ECO:0000313" key="8">
    <source>
        <dbReference type="EMBL" id="GAA1921313.1"/>
    </source>
</evidence>
<feature type="transmembrane region" description="Helical" evidence="7">
    <location>
        <begin position="162"/>
        <end position="182"/>
    </location>
</feature>
<dbReference type="PANTHER" id="PTHR42770">
    <property type="entry name" value="AMINO ACID TRANSPORTER-RELATED"/>
    <property type="match status" value="1"/>
</dbReference>
<comment type="caution">
    <text evidence="8">The sequence shown here is derived from an EMBL/GenBank/DDBJ whole genome shotgun (WGS) entry which is preliminary data.</text>
</comment>
<evidence type="ECO:0000256" key="6">
    <source>
        <dbReference type="SAM" id="MobiDB-lite"/>
    </source>
</evidence>
<dbReference type="Gene3D" id="1.20.1740.10">
    <property type="entry name" value="Amino acid/polyamine transporter I"/>
    <property type="match status" value="1"/>
</dbReference>
<feature type="transmembrane region" description="Helical" evidence="7">
    <location>
        <begin position="418"/>
        <end position="440"/>
    </location>
</feature>
<accession>A0ABP5AUB6</accession>
<evidence type="ECO:0000256" key="3">
    <source>
        <dbReference type="ARBA" id="ARBA00022692"/>
    </source>
</evidence>
<dbReference type="Proteomes" id="UP001501612">
    <property type="component" value="Unassembled WGS sequence"/>
</dbReference>
<feature type="transmembrane region" description="Helical" evidence="7">
    <location>
        <begin position="45"/>
        <end position="67"/>
    </location>
</feature>
<keyword evidence="5 7" id="KW-0472">Membrane</keyword>
<feature type="transmembrane region" description="Helical" evidence="7">
    <location>
        <begin position="235"/>
        <end position="258"/>
    </location>
</feature>
<evidence type="ECO:0000313" key="9">
    <source>
        <dbReference type="Proteomes" id="UP001501612"/>
    </source>
</evidence>
<evidence type="ECO:0000256" key="1">
    <source>
        <dbReference type="ARBA" id="ARBA00004651"/>
    </source>
</evidence>
<organism evidence="8 9">
    <name type="scientific">Nocardioides lentus</name>
    <dbReference type="NCBI Taxonomy" id="338077"/>
    <lineage>
        <taxon>Bacteria</taxon>
        <taxon>Bacillati</taxon>
        <taxon>Actinomycetota</taxon>
        <taxon>Actinomycetes</taxon>
        <taxon>Propionibacteriales</taxon>
        <taxon>Nocardioidaceae</taxon>
        <taxon>Nocardioides</taxon>
    </lineage>
</organism>
<feature type="transmembrane region" description="Helical" evidence="7">
    <location>
        <begin position="194"/>
        <end position="214"/>
    </location>
</feature>
<feature type="transmembrane region" description="Helical" evidence="7">
    <location>
        <begin position="394"/>
        <end position="412"/>
    </location>
</feature>
<evidence type="ECO:0000256" key="4">
    <source>
        <dbReference type="ARBA" id="ARBA00022989"/>
    </source>
</evidence>
<keyword evidence="4 7" id="KW-1133">Transmembrane helix</keyword>
<evidence type="ECO:0000256" key="2">
    <source>
        <dbReference type="ARBA" id="ARBA00022475"/>
    </source>
</evidence>
<gene>
    <name evidence="8" type="ORF">GCM10009737_23510</name>
</gene>
<keyword evidence="3 7" id="KW-0812">Transmembrane</keyword>
<keyword evidence="2" id="KW-1003">Cell membrane</keyword>
<dbReference type="InterPro" id="IPR002293">
    <property type="entry name" value="AA/rel_permease1"/>
</dbReference>